<accession>I0K965</accession>
<dbReference type="InterPro" id="IPR050923">
    <property type="entry name" value="Cell_Proc_Reg/RNA_Proc"/>
</dbReference>
<evidence type="ECO:0000256" key="1">
    <source>
        <dbReference type="SAM" id="Phobius"/>
    </source>
</evidence>
<dbReference type="Proteomes" id="UP000011058">
    <property type="component" value="Chromosome"/>
</dbReference>
<dbReference type="CDD" id="cd00060">
    <property type="entry name" value="FHA"/>
    <property type="match status" value="1"/>
</dbReference>
<dbReference type="STRING" id="1166018.FAES_2659"/>
<dbReference type="AlphaFoldDB" id="I0K965"/>
<dbReference type="PATRIC" id="fig|1166018.3.peg.4424"/>
<keyword evidence="1" id="KW-1133">Transmembrane helix</keyword>
<dbReference type="eggNOG" id="COG1716">
    <property type="taxonomic scope" value="Bacteria"/>
</dbReference>
<reference evidence="3 4" key="1">
    <citation type="journal article" date="2012" name="J. Bacteriol.">
        <title>Genome Sequence of Fibrella aestuarina BUZ 2T, a Filamentous Marine Bacterium.</title>
        <authorList>
            <person name="Filippini M."/>
            <person name="Qi W."/>
            <person name="Blom J."/>
            <person name="Goesmann A."/>
            <person name="Smits T.H."/>
            <person name="Bagheri H.C."/>
        </authorList>
    </citation>
    <scope>NUCLEOTIDE SEQUENCE [LARGE SCALE GENOMIC DNA]</scope>
    <source>
        <strain evidence="4">BUZ 2T</strain>
    </source>
</reference>
<dbReference type="PROSITE" id="PS50006">
    <property type="entry name" value="FHA_DOMAIN"/>
    <property type="match status" value="1"/>
</dbReference>
<dbReference type="InterPro" id="IPR000253">
    <property type="entry name" value="FHA_dom"/>
</dbReference>
<protein>
    <submittedName>
        <fullName evidence="3">FHA domain containing protein</fullName>
    </submittedName>
</protein>
<evidence type="ECO:0000259" key="2">
    <source>
        <dbReference type="PROSITE" id="PS50006"/>
    </source>
</evidence>
<dbReference type="OrthoDB" id="9816434at2"/>
<dbReference type="HOGENOM" id="CLU_1106573_0_0_10"/>
<organism evidence="3 4">
    <name type="scientific">Fibrella aestuarina BUZ 2</name>
    <dbReference type="NCBI Taxonomy" id="1166018"/>
    <lineage>
        <taxon>Bacteria</taxon>
        <taxon>Pseudomonadati</taxon>
        <taxon>Bacteroidota</taxon>
        <taxon>Cytophagia</taxon>
        <taxon>Cytophagales</taxon>
        <taxon>Spirosomataceae</taxon>
        <taxon>Fibrella</taxon>
    </lineage>
</organism>
<dbReference type="SUPFAM" id="SSF49879">
    <property type="entry name" value="SMAD/FHA domain"/>
    <property type="match status" value="1"/>
</dbReference>
<dbReference type="RefSeq" id="WP_015331767.1">
    <property type="nucleotide sequence ID" value="NC_020054.1"/>
</dbReference>
<dbReference type="EMBL" id="HE796683">
    <property type="protein sequence ID" value="CCH00668.1"/>
    <property type="molecule type" value="Genomic_DNA"/>
</dbReference>
<dbReference type="KEGG" id="fae:FAES_2659"/>
<evidence type="ECO:0000313" key="4">
    <source>
        <dbReference type="Proteomes" id="UP000011058"/>
    </source>
</evidence>
<dbReference type="Pfam" id="PF00498">
    <property type="entry name" value="FHA"/>
    <property type="match status" value="1"/>
</dbReference>
<keyword evidence="1" id="KW-0812">Transmembrane</keyword>
<dbReference type="Gene3D" id="2.60.200.20">
    <property type="match status" value="1"/>
</dbReference>
<keyword evidence="1" id="KW-0472">Membrane</keyword>
<dbReference type="PANTHER" id="PTHR23308">
    <property type="entry name" value="NUCLEAR INHIBITOR OF PROTEIN PHOSPHATASE-1"/>
    <property type="match status" value="1"/>
</dbReference>
<evidence type="ECO:0000313" key="3">
    <source>
        <dbReference type="EMBL" id="CCH00668.1"/>
    </source>
</evidence>
<feature type="domain" description="FHA" evidence="2">
    <location>
        <begin position="24"/>
        <end position="74"/>
    </location>
</feature>
<dbReference type="InterPro" id="IPR008984">
    <property type="entry name" value="SMAD_FHA_dom_sf"/>
</dbReference>
<proteinExistence type="predicted"/>
<feature type="transmembrane region" description="Helical" evidence="1">
    <location>
        <begin position="165"/>
        <end position="188"/>
    </location>
</feature>
<dbReference type="SMART" id="SM00240">
    <property type="entry name" value="FHA"/>
    <property type="match status" value="1"/>
</dbReference>
<name>I0K965_9BACT</name>
<gene>
    <name evidence="3" type="ORF">FAES_2659</name>
</gene>
<sequence>MTYSTRPTDSIEAAIEALSQLPRYSIGRTVGNTIVVPNARVSSQHATLIRCSDQLYVLEDLASKHGTFVNDTRITRKLVGPDDTLRFADSPFSLADLLQQVPTPGPVQVGRSTLVPQTSPSWSAGAATYPADHDALDFRAAFAELKAVFDQYPKLRRDCRNRDKMIRTGSVIVSSVVGVSAVLASGGALAGFGLLQVLSGAGLSMLIPTLCSTLLSTDEKLELIDKTYRERYRCPNPTCRDPFGMREWEQLAQQKSCRRCKAIWAD</sequence>
<keyword evidence="4" id="KW-1185">Reference proteome</keyword>